<evidence type="ECO:0000313" key="7">
    <source>
        <dbReference type="EMBL" id="AXV09328.1"/>
    </source>
</evidence>
<dbReference type="PANTHER" id="PTHR43851">
    <property type="match status" value="1"/>
</dbReference>
<keyword evidence="2" id="KW-0808">Transferase</keyword>
<feature type="region of interest" description="Disordered" evidence="5">
    <location>
        <begin position="256"/>
        <end position="289"/>
    </location>
</feature>
<feature type="domain" description="ABC1 atypical kinase-like" evidence="6">
    <location>
        <begin position="101"/>
        <end position="251"/>
    </location>
</feature>
<dbReference type="GO" id="GO:0004497">
    <property type="term" value="F:monooxygenase activity"/>
    <property type="evidence" value="ECO:0007669"/>
    <property type="project" value="UniProtKB-KW"/>
</dbReference>
<dbReference type="EMBL" id="CP031165">
    <property type="protein sequence ID" value="AXV09328.1"/>
    <property type="molecule type" value="Genomic_DNA"/>
</dbReference>
<dbReference type="Proteomes" id="UP000264006">
    <property type="component" value="Chromosome"/>
</dbReference>
<evidence type="ECO:0000259" key="6">
    <source>
        <dbReference type="Pfam" id="PF03109"/>
    </source>
</evidence>
<proteinExistence type="inferred from homology"/>
<evidence type="ECO:0000256" key="5">
    <source>
        <dbReference type="SAM" id="MobiDB-lite"/>
    </source>
</evidence>
<evidence type="ECO:0000256" key="3">
    <source>
        <dbReference type="ARBA" id="ARBA00022741"/>
    </source>
</evidence>
<dbReference type="AlphaFoldDB" id="A0A346Y4D1"/>
<evidence type="ECO:0000313" key="8">
    <source>
        <dbReference type="Proteomes" id="UP000264006"/>
    </source>
</evidence>
<evidence type="ECO:0000256" key="2">
    <source>
        <dbReference type="ARBA" id="ARBA00022679"/>
    </source>
</evidence>
<keyword evidence="3" id="KW-0547">Nucleotide-binding</keyword>
<accession>A0A346Y4D1</accession>
<keyword evidence="8" id="KW-1185">Reference proteome</keyword>
<gene>
    <name evidence="7" type="ORF">DVS28_a4667</name>
</gene>
<evidence type="ECO:0000256" key="1">
    <source>
        <dbReference type="ARBA" id="ARBA00009670"/>
    </source>
</evidence>
<dbReference type="InterPro" id="IPR034646">
    <property type="entry name" value="ADCK3_dom"/>
</dbReference>
<dbReference type="Pfam" id="PF03109">
    <property type="entry name" value="ABC1"/>
    <property type="match status" value="1"/>
</dbReference>
<dbReference type="InterPro" id="IPR051409">
    <property type="entry name" value="Atypical_kinase_ADCK"/>
</dbReference>
<dbReference type="PANTHER" id="PTHR43851:SF3">
    <property type="entry name" value="COENZYME Q8"/>
    <property type="match status" value="1"/>
</dbReference>
<reference evidence="7 8" key="1">
    <citation type="submission" date="2018-09" db="EMBL/GenBank/DDBJ databases">
        <title>Complete genome sequence of Euzebya sp. DY32-46 isolated from seawater of Pacific Ocean.</title>
        <authorList>
            <person name="Xu L."/>
            <person name="Wu Y.-H."/>
            <person name="Xu X.-W."/>
        </authorList>
    </citation>
    <scope>NUCLEOTIDE SEQUENCE [LARGE SCALE GENOMIC DNA]</scope>
    <source>
        <strain evidence="7 8">DY32-46</strain>
    </source>
</reference>
<dbReference type="InterPro" id="IPR004147">
    <property type="entry name" value="ABC1_dom"/>
</dbReference>
<feature type="compositionally biased region" description="Basic and acidic residues" evidence="5">
    <location>
        <begin position="268"/>
        <end position="289"/>
    </location>
</feature>
<dbReference type="CDD" id="cd13970">
    <property type="entry name" value="ABC1_ADCK3"/>
    <property type="match status" value="1"/>
</dbReference>
<protein>
    <submittedName>
        <fullName evidence="7">Ubiquinone biosynthesis monooxygenase UbiB</fullName>
    </submittedName>
</protein>
<dbReference type="KEGG" id="euz:DVS28_a4667"/>
<dbReference type="SUPFAM" id="SSF56112">
    <property type="entry name" value="Protein kinase-like (PK-like)"/>
    <property type="match status" value="1"/>
</dbReference>
<name>A0A346Y4D1_9ACTN</name>
<comment type="similarity">
    <text evidence="1">Belongs to the protein kinase superfamily. ADCK protein kinase family.</text>
</comment>
<evidence type="ECO:0000256" key="4">
    <source>
        <dbReference type="ARBA" id="ARBA00022840"/>
    </source>
</evidence>
<dbReference type="InterPro" id="IPR011009">
    <property type="entry name" value="Kinase-like_dom_sf"/>
</dbReference>
<dbReference type="RefSeq" id="WP_114593526.1">
    <property type="nucleotide sequence ID" value="NZ_CP031165.1"/>
</dbReference>
<keyword evidence="7" id="KW-0830">Ubiquinone</keyword>
<dbReference type="GO" id="GO:0005524">
    <property type="term" value="F:ATP binding"/>
    <property type="evidence" value="ECO:0007669"/>
    <property type="project" value="UniProtKB-KW"/>
</dbReference>
<sequence length="492" mass="53556">MSIRDDLPRTVRRTVQLSALPVGSIGDKLVGLSRRVGGADADTVRADLRQRAADRMRSVLGDAKGGALKAGQLLSTVDALFPADPDATWARALAALPADNPALPFALVEPVLAAELGDRWRRRFDTFEERAVAAASIGQVHRATLPDGRAVAVKVQYPDVAEALKVDLAIVSVMTRLASTVAPGMALPPLVAEMRERLVEELDYRREADVQRAFATAHADNPGVVIPAVHLATRRVLVMDWLDGIPFTALATGAVSGSCDGRPATRQADGHDVAERHRMSGNDDGRPETRHAVDHAVDQGTRDAAGRAWTRFLLSGPELAGWLHTDPHPGNFRWFPPEGQDRDPDDPRSGRLGVLDFGSALPMPDGMPRTFGRLISLLREEDAETTLAGLRAEGFVRPGADVDAVKLRDYLAPFSEPSRHDTFTFSPEWLQGQFGRLGDPRNPDFAVALQLTMPAEHLFTHRVWLGIVGVLCRLHATLDIEADVRRWLPGLE</sequence>
<dbReference type="GO" id="GO:0016740">
    <property type="term" value="F:transferase activity"/>
    <property type="evidence" value="ECO:0007669"/>
    <property type="project" value="UniProtKB-KW"/>
</dbReference>
<dbReference type="OrthoDB" id="9795390at2"/>
<keyword evidence="4" id="KW-0067">ATP-binding</keyword>
<keyword evidence="7" id="KW-0560">Oxidoreductase</keyword>
<keyword evidence="7" id="KW-0503">Monooxygenase</keyword>
<organism evidence="7 8">
    <name type="scientific">Euzebya pacifica</name>
    <dbReference type="NCBI Taxonomy" id="1608957"/>
    <lineage>
        <taxon>Bacteria</taxon>
        <taxon>Bacillati</taxon>
        <taxon>Actinomycetota</taxon>
        <taxon>Nitriliruptoria</taxon>
        <taxon>Euzebyales</taxon>
    </lineage>
</organism>